<dbReference type="Pfam" id="PF00106">
    <property type="entry name" value="adh_short"/>
    <property type="match status" value="1"/>
</dbReference>
<dbReference type="Proteomes" id="UP000321331">
    <property type="component" value="Unassembled WGS sequence"/>
</dbReference>
<evidence type="ECO:0000256" key="1">
    <source>
        <dbReference type="ARBA" id="ARBA00023002"/>
    </source>
</evidence>
<dbReference type="Gene3D" id="3.40.50.720">
    <property type="entry name" value="NAD(P)-binding Rossmann-like Domain"/>
    <property type="match status" value="1"/>
</dbReference>
<accession>A0A5C6SKS9</accession>
<dbReference type="PANTHER" id="PTHR43157:SF31">
    <property type="entry name" value="PHOSPHATIDYLINOSITOL-GLYCAN BIOSYNTHESIS CLASS F PROTEIN"/>
    <property type="match status" value="1"/>
</dbReference>
<dbReference type="SUPFAM" id="SSF51735">
    <property type="entry name" value="NAD(P)-binding Rossmann-fold domains"/>
    <property type="match status" value="1"/>
</dbReference>
<keyword evidence="1" id="KW-0560">Oxidoreductase</keyword>
<organism evidence="4 5">
    <name type="scientific">Fusarium oxysporum f. sp. cubense</name>
    <dbReference type="NCBI Taxonomy" id="61366"/>
    <lineage>
        <taxon>Eukaryota</taxon>
        <taxon>Fungi</taxon>
        <taxon>Dikarya</taxon>
        <taxon>Ascomycota</taxon>
        <taxon>Pezizomycotina</taxon>
        <taxon>Sordariomycetes</taxon>
        <taxon>Hypocreomycetidae</taxon>
        <taxon>Hypocreales</taxon>
        <taxon>Nectriaceae</taxon>
        <taxon>Fusarium</taxon>
        <taxon>Fusarium oxysporum species complex</taxon>
    </lineage>
</organism>
<proteinExistence type="predicted"/>
<name>A0A5C6SKS9_FUSOC</name>
<comment type="caution">
    <text evidence="4">The sequence shown here is derived from an EMBL/GenBank/DDBJ whole genome shotgun (WGS) entry which is preliminary data.</text>
</comment>
<dbReference type="InterPro" id="IPR036291">
    <property type="entry name" value="NAD(P)-bd_dom_sf"/>
</dbReference>
<sequence>MQKTTKFTGQTIIVTGSNVGLGLEAARHFVRLDASKVILAVRTIKKGEAAAASIEETTGHKGVVEVWELDLCKSESVQKFASRVDTLDRLDVFMANAGIMAKTFTKVEGNESQITVNVINTMLLGIMVLPALRASAIKYNKPGVLSFTGSFVHYVTEFPERNAPNIFEDLADEGKARMADRYNVSKMMELLAVRELATKMTESKKDGQVIISVANPGWVKANMGSGEKSGLFTAFGRRFIARETEVGSRTLVHAAEGDPETHGQYLSDCEIGEVSSFVYSDAGAKAQKKVWGELSQVPDTMSMQQSSGTPNVGQQSQMSSSNGQRAEDTIRECEMQFEAALSKLRQSRSEAIITGKKLAYYETSFNNLQKVFRAMKKEKEEQEKELNDLKQAYGELLVEYRRVQLQNQAR</sequence>
<feature type="coiled-coil region" evidence="2">
    <location>
        <begin position="365"/>
        <end position="406"/>
    </location>
</feature>
<dbReference type="PRINTS" id="PR00081">
    <property type="entry name" value="GDHRDH"/>
</dbReference>
<feature type="region of interest" description="Disordered" evidence="3">
    <location>
        <begin position="298"/>
        <end position="326"/>
    </location>
</feature>
<feature type="compositionally biased region" description="Polar residues" evidence="3">
    <location>
        <begin position="298"/>
        <end position="312"/>
    </location>
</feature>
<dbReference type="GO" id="GO:0016491">
    <property type="term" value="F:oxidoreductase activity"/>
    <property type="evidence" value="ECO:0007669"/>
    <property type="project" value="UniProtKB-KW"/>
</dbReference>
<dbReference type="EMBL" id="VMNF01000012">
    <property type="protein sequence ID" value="TXB99192.1"/>
    <property type="molecule type" value="Genomic_DNA"/>
</dbReference>
<evidence type="ECO:0000313" key="5">
    <source>
        <dbReference type="Proteomes" id="UP000321331"/>
    </source>
</evidence>
<dbReference type="InterPro" id="IPR002347">
    <property type="entry name" value="SDR_fam"/>
</dbReference>
<keyword evidence="2" id="KW-0175">Coiled coil</keyword>
<evidence type="ECO:0000313" key="4">
    <source>
        <dbReference type="EMBL" id="TXB99192.1"/>
    </source>
</evidence>
<dbReference type="PANTHER" id="PTHR43157">
    <property type="entry name" value="PHOSPHATIDYLINOSITOL-GLYCAN BIOSYNTHESIS CLASS F PROTEIN-RELATED"/>
    <property type="match status" value="1"/>
</dbReference>
<evidence type="ECO:0000256" key="3">
    <source>
        <dbReference type="SAM" id="MobiDB-lite"/>
    </source>
</evidence>
<evidence type="ECO:0000256" key="2">
    <source>
        <dbReference type="SAM" id="Coils"/>
    </source>
</evidence>
<dbReference type="AlphaFoldDB" id="A0A5C6SKS9"/>
<feature type="compositionally biased region" description="Low complexity" evidence="3">
    <location>
        <begin position="313"/>
        <end position="324"/>
    </location>
</feature>
<protein>
    <submittedName>
        <fullName evidence="4">Uncharacterized protein</fullName>
    </submittedName>
</protein>
<reference evidence="4 5" key="1">
    <citation type="submission" date="2019-07" db="EMBL/GenBank/DDBJ databases">
        <title>The First High-Quality Draft Genome Sequence of the Causal Agent of the Current Panama Disease Epidemic.</title>
        <authorList>
            <person name="Warmington R.J."/>
            <person name="Kay W."/>
            <person name="Jeffries A."/>
            <person name="Bebber D."/>
            <person name="Moore K."/>
            <person name="Studholme D.J."/>
        </authorList>
    </citation>
    <scope>NUCLEOTIDE SEQUENCE [LARGE SCALE GENOMIC DNA]</scope>
    <source>
        <strain evidence="4 5">TR4</strain>
    </source>
</reference>
<gene>
    <name evidence="4" type="ORF">FocTR4_00012472</name>
</gene>